<proteinExistence type="predicted"/>
<dbReference type="PANTHER" id="PTHR11920:SF335">
    <property type="entry name" value="GUANYLATE CYCLASE"/>
    <property type="match status" value="1"/>
</dbReference>
<dbReference type="GO" id="GO:0035556">
    <property type="term" value="P:intracellular signal transduction"/>
    <property type="evidence" value="ECO:0007669"/>
    <property type="project" value="InterPro"/>
</dbReference>
<dbReference type="EMBL" id="MLAK01000704">
    <property type="protein sequence ID" value="OHT07236.1"/>
    <property type="molecule type" value="Genomic_DNA"/>
</dbReference>
<dbReference type="GO" id="GO:0004383">
    <property type="term" value="F:guanylate cyclase activity"/>
    <property type="evidence" value="ECO:0007669"/>
    <property type="project" value="TreeGrafter"/>
</dbReference>
<evidence type="ECO:0000256" key="1">
    <source>
        <dbReference type="ARBA" id="ARBA00004370"/>
    </source>
</evidence>
<dbReference type="GO" id="GO:0001653">
    <property type="term" value="F:peptide receptor activity"/>
    <property type="evidence" value="ECO:0007669"/>
    <property type="project" value="TreeGrafter"/>
</dbReference>
<evidence type="ECO:0000256" key="5">
    <source>
        <dbReference type="ARBA" id="ARBA00023136"/>
    </source>
</evidence>
<dbReference type="Proteomes" id="UP000179807">
    <property type="component" value="Unassembled WGS sequence"/>
</dbReference>
<evidence type="ECO:0000256" key="4">
    <source>
        <dbReference type="ARBA" id="ARBA00022989"/>
    </source>
</evidence>
<comment type="subcellular location">
    <subcellularLocation>
        <location evidence="1">Membrane</location>
    </subcellularLocation>
</comment>
<dbReference type="GO" id="GO:0000166">
    <property type="term" value="F:nucleotide binding"/>
    <property type="evidence" value="ECO:0007669"/>
    <property type="project" value="UniProtKB-KW"/>
</dbReference>
<dbReference type="Gene3D" id="3.30.70.1230">
    <property type="entry name" value="Nucleotide cyclase"/>
    <property type="match status" value="1"/>
</dbReference>
<keyword evidence="4" id="KW-1133">Transmembrane helix</keyword>
<dbReference type="InterPro" id="IPR001054">
    <property type="entry name" value="A/G_cyclase"/>
</dbReference>
<reference evidence="8" key="1">
    <citation type="submission" date="2016-10" db="EMBL/GenBank/DDBJ databases">
        <authorList>
            <person name="Benchimol M."/>
            <person name="Almeida L.G."/>
            <person name="Vasconcelos A.T."/>
            <person name="Perreira-Neves A."/>
            <person name="Rosa I.A."/>
            <person name="Tasca T."/>
            <person name="Bogo M.R."/>
            <person name="de Souza W."/>
        </authorList>
    </citation>
    <scope>NUCLEOTIDE SEQUENCE [LARGE SCALE GENOMIC DNA]</scope>
    <source>
        <strain evidence="8">K</strain>
    </source>
</reference>
<evidence type="ECO:0000259" key="7">
    <source>
        <dbReference type="PROSITE" id="PS50125"/>
    </source>
</evidence>
<comment type="caution">
    <text evidence="8">The sequence shown here is derived from an EMBL/GenBank/DDBJ whole genome shotgun (WGS) entry which is preliminary data.</text>
</comment>
<keyword evidence="5" id="KW-0472">Membrane</keyword>
<dbReference type="GO" id="GO:0004016">
    <property type="term" value="F:adenylate cyclase activity"/>
    <property type="evidence" value="ECO:0007669"/>
    <property type="project" value="TreeGrafter"/>
</dbReference>
<dbReference type="SMART" id="SM00044">
    <property type="entry name" value="CYCc"/>
    <property type="match status" value="1"/>
</dbReference>
<feature type="domain" description="Guanylate cyclase" evidence="7">
    <location>
        <begin position="99"/>
        <end position="231"/>
    </location>
</feature>
<dbReference type="PROSITE" id="PS50125">
    <property type="entry name" value="GUANYLATE_CYCLASE_2"/>
    <property type="match status" value="1"/>
</dbReference>
<accession>A0A1J4KC17</accession>
<dbReference type="InterPro" id="IPR050401">
    <property type="entry name" value="Cyclic_nucleotide_synthase"/>
</dbReference>
<dbReference type="RefSeq" id="XP_068360372.1">
    <property type="nucleotide sequence ID" value="XM_068490087.1"/>
</dbReference>
<dbReference type="VEuPathDB" id="TrichDB:TRFO_01414"/>
<evidence type="ECO:0000256" key="2">
    <source>
        <dbReference type="ARBA" id="ARBA00022692"/>
    </source>
</evidence>
<dbReference type="SUPFAM" id="SSF55073">
    <property type="entry name" value="Nucleotide cyclase"/>
    <property type="match status" value="1"/>
</dbReference>
<dbReference type="Pfam" id="PF00211">
    <property type="entry name" value="Guanylate_cyc"/>
    <property type="match status" value="1"/>
</dbReference>
<dbReference type="CDD" id="cd07302">
    <property type="entry name" value="CHD"/>
    <property type="match status" value="1"/>
</dbReference>
<dbReference type="GeneID" id="94824791"/>
<name>A0A1J4KC17_9EUKA</name>
<dbReference type="AlphaFoldDB" id="A0A1J4KC17"/>
<organism evidence="8 9">
    <name type="scientific">Tritrichomonas foetus</name>
    <dbReference type="NCBI Taxonomy" id="1144522"/>
    <lineage>
        <taxon>Eukaryota</taxon>
        <taxon>Metamonada</taxon>
        <taxon>Parabasalia</taxon>
        <taxon>Tritrichomonadida</taxon>
        <taxon>Tritrichomonadidae</taxon>
        <taxon>Tritrichomonas</taxon>
    </lineage>
</organism>
<dbReference type="InterPro" id="IPR029787">
    <property type="entry name" value="Nucleotide_cyclase"/>
</dbReference>
<sequence length="301" mass="33020">MKCGESQLVYETHIKCSNDSNDIIPCSCTLLGMDENKGHEISSYVLIVTDETELLRQQTEAEEAKTKSENLLYQILPRGIVVKLNAGEKNISFVVNYASIIFIDIVAFSEYTAMLTPQEIMGNLSTIFGAFDNACAKYNHILKIKLIGDVYMAASGLFTQDDPHQVHAEQIINFGLEAISLLDEINVKLSSNLQVRVGVNSGGPLIAGVLGTDKPVFDIIGDPINVASRLQSTDLPGHIQIPQATFELISGSDYHIDQRGEVFLKGKGKTMAYLVKPKVLNLQNSNFDLQSGSLEHSSEHC</sequence>
<evidence type="ECO:0000256" key="3">
    <source>
        <dbReference type="ARBA" id="ARBA00022741"/>
    </source>
</evidence>
<dbReference type="PANTHER" id="PTHR11920">
    <property type="entry name" value="GUANYLYL CYCLASE"/>
    <property type="match status" value="1"/>
</dbReference>
<evidence type="ECO:0000313" key="8">
    <source>
        <dbReference type="EMBL" id="OHT07236.1"/>
    </source>
</evidence>
<keyword evidence="9" id="KW-1185">Reference proteome</keyword>
<evidence type="ECO:0000313" key="9">
    <source>
        <dbReference type="Proteomes" id="UP000179807"/>
    </source>
</evidence>
<dbReference type="GO" id="GO:0005886">
    <property type="term" value="C:plasma membrane"/>
    <property type="evidence" value="ECO:0007669"/>
    <property type="project" value="TreeGrafter"/>
</dbReference>
<keyword evidence="2" id="KW-0812">Transmembrane</keyword>
<dbReference type="OrthoDB" id="6127067at2759"/>
<keyword evidence="3" id="KW-0547">Nucleotide-binding</keyword>
<keyword evidence="6" id="KW-0456">Lyase</keyword>
<dbReference type="GO" id="GO:0007168">
    <property type="term" value="P:receptor guanylyl cyclase signaling pathway"/>
    <property type="evidence" value="ECO:0007669"/>
    <property type="project" value="TreeGrafter"/>
</dbReference>
<evidence type="ECO:0000256" key="6">
    <source>
        <dbReference type="ARBA" id="ARBA00023239"/>
    </source>
</evidence>
<gene>
    <name evidence="8" type="ORF">TRFO_01414</name>
</gene>
<protein>
    <submittedName>
        <fullName evidence="8">Adenylate cyclase</fullName>
    </submittedName>
</protein>